<keyword evidence="3" id="KW-1185">Reference proteome</keyword>
<reference evidence="2" key="1">
    <citation type="journal article" date="2021" name="bioRxiv">
        <title>Whole Genome Assembly and Annotation of Northern Wild Rice, Zizania palustris L., Supports a Whole Genome Duplication in the Zizania Genus.</title>
        <authorList>
            <person name="Haas M."/>
            <person name="Kono T."/>
            <person name="Macchietto M."/>
            <person name="Millas R."/>
            <person name="McGilp L."/>
            <person name="Shao M."/>
            <person name="Duquette J."/>
            <person name="Hirsch C.N."/>
            <person name="Kimball J."/>
        </authorList>
    </citation>
    <scope>NUCLEOTIDE SEQUENCE</scope>
    <source>
        <tissue evidence="2">Fresh leaf tissue</tissue>
    </source>
</reference>
<dbReference type="EMBL" id="JAAALK010000080">
    <property type="protein sequence ID" value="KAG8091824.1"/>
    <property type="molecule type" value="Genomic_DNA"/>
</dbReference>
<gene>
    <name evidence="2" type="ORF">GUJ93_ZPchr0012g19849</name>
</gene>
<feature type="compositionally biased region" description="Low complexity" evidence="1">
    <location>
        <begin position="38"/>
        <end position="51"/>
    </location>
</feature>
<comment type="caution">
    <text evidence="2">The sequence shown here is derived from an EMBL/GenBank/DDBJ whole genome shotgun (WGS) entry which is preliminary data.</text>
</comment>
<organism evidence="2 3">
    <name type="scientific">Zizania palustris</name>
    <name type="common">Northern wild rice</name>
    <dbReference type="NCBI Taxonomy" id="103762"/>
    <lineage>
        <taxon>Eukaryota</taxon>
        <taxon>Viridiplantae</taxon>
        <taxon>Streptophyta</taxon>
        <taxon>Embryophyta</taxon>
        <taxon>Tracheophyta</taxon>
        <taxon>Spermatophyta</taxon>
        <taxon>Magnoliopsida</taxon>
        <taxon>Liliopsida</taxon>
        <taxon>Poales</taxon>
        <taxon>Poaceae</taxon>
        <taxon>BOP clade</taxon>
        <taxon>Oryzoideae</taxon>
        <taxon>Oryzeae</taxon>
        <taxon>Zizaniinae</taxon>
        <taxon>Zizania</taxon>
    </lineage>
</organism>
<evidence type="ECO:0000256" key="1">
    <source>
        <dbReference type="SAM" id="MobiDB-lite"/>
    </source>
</evidence>
<feature type="compositionally biased region" description="Pro residues" evidence="1">
    <location>
        <begin position="78"/>
        <end position="99"/>
    </location>
</feature>
<accession>A0A8J5WNK2</accession>
<proteinExistence type="predicted"/>
<reference evidence="2" key="2">
    <citation type="submission" date="2021-02" db="EMBL/GenBank/DDBJ databases">
        <authorList>
            <person name="Kimball J.A."/>
            <person name="Haas M.W."/>
            <person name="Macchietto M."/>
            <person name="Kono T."/>
            <person name="Duquette J."/>
            <person name="Shao M."/>
        </authorList>
    </citation>
    <scope>NUCLEOTIDE SEQUENCE</scope>
    <source>
        <tissue evidence="2">Fresh leaf tissue</tissue>
    </source>
</reference>
<feature type="region of interest" description="Disordered" evidence="1">
    <location>
        <begin position="15"/>
        <end position="99"/>
    </location>
</feature>
<dbReference type="Proteomes" id="UP000729402">
    <property type="component" value="Unassembled WGS sequence"/>
</dbReference>
<sequence>MSRWKIRVLRSYAPLPARTGSTPLPSRTGAPPIPVATLLGPPSRSPSIRSLLGRRRSPPGRSQEPLRFPPGRRRSPPELLPAPLPLALHPPPASPWQMR</sequence>
<evidence type="ECO:0000313" key="2">
    <source>
        <dbReference type="EMBL" id="KAG8091824.1"/>
    </source>
</evidence>
<evidence type="ECO:0000313" key="3">
    <source>
        <dbReference type="Proteomes" id="UP000729402"/>
    </source>
</evidence>
<protein>
    <submittedName>
        <fullName evidence="2">Uncharacterized protein</fullName>
    </submittedName>
</protein>
<name>A0A8J5WNK2_ZIZPA</name>
<dbReference type="AlphaFoldDB" id="A0A8J5WNK2"/>